<dbReference type="Gramene" id="KQJ85041">
    <property type="protein sequence ID" value="KQJ85041"/>
    <property type="gene ID" value="BRADI_5g24512v3"/>
</dbReference>
<protein>
    <submittedName>
        <fullName evidence="2 3">Uncharacterized protein</fullName>
    </submittedName>
</protein>
<feature type="compositionally biased region" description="Basic and acidic residues" evidence="1">
    <location>
        <begin position="103"/>
        <end position="116"/>
    </location>
</feature>
<dbReference type="InParanoid" id="A0A0Q3P7P1"/>
<reference evidence="3" key="3">
    <citation type="submission" date="2018-08" db="UniProtKB">
        <authorList>
            <consortium name="EnsemblPlants"/>
        </authorList>
    </citation>
    <scope>IDENTIFICATION</scope>
    <source>
        <strain evidence="3">cv. Bd21</strain>
    </source>
</reference>
<feature type="region of interest" description="Disordered" evidence="1">
    <location>
        <begin position="27"/>
        <end position="76"/>
    </location>
</feature>
<reference evidence="2" key="2">
    <citation type="submission" date="2017-06" db="EMBL/GenBank/DDBJ databases">
        <title>WGS assembly of Brachypodium distachyon.</title>
        <authorList>
            <consortium name="The International Brachypodium Initiative"/>
            <person name="Lucas S."/>
            <person name="Harmon-Smith M."/>
            <person name="Lail K."/>
            <person name="Tice H."/>
            <person name="Grimwood J."/>
            <person name="Bruce D."/>
            <person name="Barry K."/>
            <person name="Shu S."/>
            <person name="Lindquist E."/>
            <person name="Wang M."/>
            <person name="Pitluck S."/>
            <person name="Vogel J.P."/>
            <person name="Garvin D.F."/>
            <person name="Mockler T.C."/>
            <person name="Schmutz J."/>
            <person name="Rokhsar D."/>
            <person name="Bevan M.W."/>
        </authorList>
    </citation>
    <scope>NUCLEOTIDE SEQUENCE</scope>
    <source>
        <strain evidence="2">Bd21</strain>
    </source>
</reference>
<accession>A0A0Q3P7P1</accession>
<evidence type="ECO:0000313" key="2">
    <source>
        <dbReference type="EMBL" id="KQJ85041.1"/>
    </source>
</evidence>
<dbReference type="EMBL" id="CM000884">
    <property type="protein sequence ID" value="KQJ85041.1"/>
    <property type="molecule type" value="Genomic_DNA"/>
</dbReference>
<evidence type="ECO:0000313" key="3">
    <source>
        <dbReference type="EnsemblPlants" id="KQJ85041"/>
    </source>
</evidence>
<dbReference type="Proteomes" id="UP000008810">
    <property type="component" value="Chromosome 5"/>
</dbReference>
<dbReference type="EnsemblPlants" id="KQJ85041">
    <property type="protein sequence ID" value="KQJ85041"/>
    <property type="gene ID" value="BRADI_5g24512v3"/>
</dbReference>
<feature type="region of interest" description="Disordered" evidence="1">
    <location>
        <begin position="89"/>
        <end position="116"/>
    </location>
</feature>
<evidence type="ECO:0000256" key="1">
    <source>
        <dbReference type="SAM" id="MobiDB-lite"/>
    </source>
</evidence>
<reference evidence="2 3" key="1">
    <citation type="journal article" date="2010" name="Nature">
        <title>Genome sequencing and analysis of the model grass Brachypodium distachyon.</title>
        <authorList>
            <consortium name="International Brachypodium Initiative"/>
        </authorList>
    </citation>
    <scope>NUCLEOTIDE SEQUENCE [LARGE SCALE GENOMIC DNA]</scope>
    <source>
        <strain evidence="2 3">Bd21</strain>
    </source>
</reference>
<sequence length="116" mass="12162">MHPYIHTGRQSHASPVRPEIPDIARVPVGGRAGPAEAGRCSRAEHAGGVGGVPKPGAEAEGVGRVAQARRRRPGVLPPPVRAIFAPISEIGLSPPRSPIPRGVRSEGRGLRLRSKE</sequence>
<name>A0A0Q3P7P1_BRADI</name>
<keyword evidence="4" id="KW-1185">Reference proteome</keyword>
<gene>
    <name evidence="2" type="ORF">BRADI_5g24512v3</name>
</gene>
<dbReference type="AlphaFoldDB" id="A0A0Q3P7P1"/>
<feature type="compositionally biased region" description="Low complexity" evidence="1">
    <location>
        <begin position="54"/>
        <end position="66"/>
    </location>
</feature>
<proteinExistence type="predicted"/>
<evidence type="ECO:0000313" key="4">
    <source>
        <dbReference type="Proteomes" id="UP000008810"/>
    </source>
</evidence>
<organism evidence="2">
    <name type="scientific">Brachypodium distachyon</name>
    <name type="common">Purple false brome</name>
    <name type="synonym">Trachynia distachya</name>
    <dbReference type="NCBI Taxonomy" id="15368"/>
    <lineage>
        <taxon>Eukaryota</taxon>
        <taxon>Viridiplantae</taxon>
        <taxon>Streptophyta</taxon>
        <taxon>Embryophyta</taxon>
        <taxon>Tracheophyta</taxon>
        <taxon>Spermatophyta</taxon>
        <taxon>Magnoliopsida</taxon>
        <taxon>Liliopsida</taxon>
        <taxon>Poales</taxon>
        <taxon>Poaceae</taxon>
        <taxon>BOP clade</taxon>
        <taxon>Pooideae</taxon>
        <taxon>Stipodae</taxon>
        <taxon>Brachypodieae</taxon>
        <taxon>Brachypodium</taxon>
    </lineage>
</organism>